<accession>A0A0E9PFV4</accession>
<dbReference type="AlphaFoldDB" id="A0A0E9PFV4"/>
<protein>
    <submittedName>
        <fullName evidence="1">Uncharacterized protein</fullName>
    </submittedName>
</protein>
<proteinExistence type="predicted"/>
<reference evidence="1" key="2">
    <citation type="journal article" date="2015" name="Fish Shellfish Immunol.">
        <title>Early steps in the European eel (Anguilla anguilla)-Vibrio vulnificus interaction in the gills: Role of the RtxA13 toxin.</title>
        <authorList>
            <person name="Callol A."/>
            <person name="Pajuelo D."/>
            <person name="Ebbesson L."/>
            <person name="Teles M."/>
            <person name="MacKenzie S."/>
            <person name="Amaro C."/>
        </authorList>
    </citation>
    <scope>NUCLEOTIDE SEQUENCE</scope>
</reference>
<organism evidence="1">
    <name type="scientific">Anguilla anguilla</name>
    <name type="common">European freshwater eel</name>
    <name type="synonym">Muraena anguilla</name>
    <dbReference type="NCBI Taxonomy" id="7936"/>
    <lineage>
        <taxon>Eukaryota</taxon>
        <taxon>Metazoa</taxon>
        <taxon>Chordata</taxon>
        <taxon>Craniata</taxon>
        <taxon>Vertebrata</taxon>
        <taxon>Euteleostomi</taxon>
        <taxon>Actinopterygii</taxon>
        <taxon>Neopterygii</taxon>
        <taxon>Teleostei</taxon>
        <taxon>Anguilliformes</taxon>
        <taxon>Anguillidae</taxon>
        <taxon>Anguilla</taxon>
    </lineage>
</organism>
<name>A0A0E9PFV4_ANGAN</name>
<dbReference type="EMBL" id="GBXM01105410">
    <property type="protein sequence ID" value="JAH03167.1"/>
    <property type="molecule type" value="Transcribed_RNA"/>
</dbReference>
<sequence>MIGYRSTEFCECTQCIFLIHSKKI</sequence>
<reference evidence="1" key="1">
    <citation type="submission" date="2014-11" db="EMBL/GenBank/DDBJ databases">
        <authorList>
            <person name="Amaro Gonzalez C."/>
        </authorList>
    </citation>
    <scope>NUCLEOTIDE SEQUENCE</scope>
</reference>
<evidence type="ECO:0000313" key="1">
    <source>
        <dbReference type="EMBL" id="JAH03167.1"/>
    </source>
</evidence>